<organism evidence="1 2">
    <name type="scientific">Neorhodopirellula lusitana</name>
    <dbReference type="NCBI Taxonomy" id="445327"/>
    <lineage>
        <taxon>Bacteria</taxon>
        <taxon>Pseudomonadati</taxon>
        <taxon>Planctomycetota</taxon>
        <taxon>Planctomycetia</taxon>
        <taxon>Pirellulales</taxon>
        <taxon>Pirellulaceae</taxon>
        <taxon>Neorhodopirellula</taxon>
    </lineage>
</organism>
<gene>
    <name evidence="1" type="ORF">SAMN06265222_101225</name>
</gene>
<reference evidence="1 2" key="1">
    <citation type="submission" date="2017-05" db="EMBL/GenBank/DDBJ databases">
        <authorList>
            <person name="Varghese N."/>
            <person name="Submissions S."/>
        </authorList>
    </citation>
    <scope>NUCLEOTIDE SEQUENCE [LARGE SCALE GENOMIC DNA]</scope>
    <source>
        <strain evidence="1 2">DSM 25457</strain>
    </source>
</reference>
<accession>A0ABY1PNA1</accession>
<dbReference type="Proteomes" id="UP001158067">
    <property type="component" value="Unassembled WGS sequence"/>
</dbReference>
<evidence type="ECO:0000313" key="2">
    <source>
        <dbReference type="Proteomes" id="UP001158067"/>
    </source>
</evidence>
<comment type="caution">
    <text evidence="1">The sequence shown here is derived from an EMBL/GenBank/DDBJ whole genome shotgun (WGS) entry which is preliminary data.</text>
</comment>
<dbReference type="RefSeq" id="WP_283430480.1">
    <property type="nucleotide sequence ID" value="NZ_CAWLDM010000001.1"/>
</dbReference>
<sequence length="180" mass="19525">MNRLFQLTEGRLSQRSQGVALALAASASILMGGTSAHAFGGNHGGAFGGERIVSSEVVSDEVVGESYSGGEYVEGEAGAGVVNRQYGQPDLFYNFYTQGGANSANAQMYVSPVPVPANVGHTSLTYQPFYPHHMLYPHKDTFHNYYDNGRGMNRTAVKYSTRPVHSAASNLYWNVLRIPR</sequence>
<name>A0ABY1PNA1_9BACT</name>
<proteinExistence type="predicted"/>
<dbReference type="EMBL" id="FXUG01000001">
    <property type="protein sequence ID" value="SMP38969.1"/>
    <property type="molecule type" value="Genomic_DNA"/>
</dbReference>
<protein>
    <submittedName>
        <fullName evidence="1">Uncharacterized protein</fullName>
    </submittedName>
</protein>
<keyword evidence="2" id="KW-1185">Reference proteome</keyword>
<evidence type="ECO:0000313" key="1">
    <source>
        <dbReference type="EMBL" id="SMP38969.1"/>
    </source>
</evidence>